<comment type="caution">
    <text evidence="1">The sequence shown here is derived from an EMBL/GenBank/DDBJ whole genome shotgun (WGS) entry which is preliminary data.</text>
</comment>
<proteinExistence type="predicted"/>
<evidence type="ECO:0000313" key="2">
    <source>
        <dbReference type="Proteomes" id="UP000749559"/>
    </source>
</evidence>
<protein>
    <submittedName>
        <fullName evidence="1">Uncharacterized protein</fullName>
    </submittedName>
</protein>
<gene>
    <name evidence="1" type="ORF">OFUS_LOCUS16277</name>
</gene>
<keyword evidence="2" id="KW-1185">Reference proteome</keyword>
<accession>A0A8J1XXV7</accession>
<organism evidence="1 2">
    <name type="scientific">Owenia fusiformis</name>
    <name type="common">Polychaete worm</name>
    <dbReference type="NCBI Taxonomy" id="6347"/>
    <lineage>
        <taxon>Eukaryota</taxon>
        <taxon>Metazoa</taxon>
        <taxon>Spiralia</taxon>
        <taxon>Lophotrochozoa</taxon>
        <taxon>Annelida</taxon>
        <taxon>Polychaeta</taxon>
        <taxon>Sedentaria</taxon>
        <taxon>Canalipalpata</taxon>
        <taxon>Sabellida</taxon>
        <taxon>Oweniida</taxon>
        <taxon>Oweniidae</taxon>
        <taxon>Owenia</taxon>
    </lineage>
</organism>
<feature type="non-terminal residue" evidence="1">
    <location>
        <position position="131"/>
    </location>
</feature>
<dbReference type="EMBL" id="CAIIXF020000008">
    <property type="protein sequence ID" value="CAH1791160.1"/>
    <property type="molecule type" value="Genomic_DNA"/>
</dbReference>
<dbReference type="AlphaFoldDB" id="A0A8J1XXV7"/>
<sequence length="131" mass="14958">VRALKSRIQTSLIKSTPVCDTQGSESRAWFLRVAQEKGIEAALALVTSSVKQDKKSKRGIDDIEIHAVSIINNGKEQEDMHDKTCYLNLFLFVCGKFLFLFSLEKHKNLLQRLFKVSTQKPCLIWPSHRLV</sequence>
<dbReference type="Proteomes" id="UP000749559">
    <property type="component" value="Unassembled WGS sequence"/>
</dbReference>
<name>A0A8J1XXV7_OWEFU</name>
<evidence type="ECO:0000313" key="1">
    <source>
        <dbReference type="EMBL" id="CAH1791160.1"/>
    </source>
</evidence>
<reference evidence="1" key="1">
    <citation type="submission" date="2022-03" db="EMBL/GenBank/DDBJ databases">
        <authorList>
            <person name="Martin C."/>
        </authorList>
    </citation>
    <scope>NUCLEOTIDE SEQUENCE</scope>
</reference>